<protein>
    <submittedName>
        <fullName evidence="1">Flavodoxin</fullName>
    </submittedName>
</protein>
<dbReference type="EMBL" id="JBBKZV010000047">
    <property type="protein sequence ID" value="MEJ8826977.1"/>
    <property type="molecule type" value="Genomic_DNA"/>
</dbReference>
<dbReference type="RefSeq" id="WP_340368008.1">
    <property type="nucleotide sequence ID" value="NZ_JBBKZV010000047.1"/>
</dbReference>
<comment type="caution">
    <text evidence="1">The sequence shown here is derived from an EMBL/GenBank/DDBJ whole genome shotgun (WGS) entry which is preliminary data.</text>
</comment>
<dbReference type="InterPro" id="IPR029039">
    <property type="entry name" value="Flavoprotein-like_sf"/>
</dbReference>
<dbReference type="Proteomes" id="UP001363010">
    <property type="component" value="Unassembled WGS sequence"/>
</dbReference>
<keyword evidence="2" id="KW-1185">Reference proteome</keyword>
<proteinExistence type="predicted"/>
<accession>A0ABU8WAA9</accession>
<dbReference type="Gene3D" id="3.40.50.360">
    <property type="match status" value="1"/>
</dbReference>
<evidence type="ECO:0000313" key="1">
    <source>
        <dbReference type="EMBL" id="MEJ8826977.1"/>
    </source>
</evidence>
<evidence type="ECO:0000313" key="2">
    <source>
        <dbReference type="Proteomes" id="UP001363010"/>
    </source>
</evidence>
<name>A0ABU8WAA9_9BURK</name>
<organism evidence="1 2">
    <name type="scientific">Variovorax humicola</name>
    <dbReference type="NCBI Taxonomy" id="1769758"/>
    <lineage>
        <taxon>Bacteria</taxon>
        <taxon>Pseudomonadati</taxon>
        <taxon>Pseudomonadota</taxon>
        <taxon>Betaproteobacteria</taxon>
        <taxon>Burkholderiales</taxon>
        <taxon>Comamonadaceae</taxon>
        <taxon>Variovorax</taxon>
    </lineage>
</organism>
<dbReference type="SUPFAM" id="SSF52218">
    <property type="entry name" value="Flavoproteins"/>
    <property type="match status" value="1"/>
</dbReference>
<reference evidence="1 2" key="1">
    <citation type="submission" date="2024-03" db="EMBL/GenBank/DDBJ databases">
        <title>Novel species of the genus Variovorax.</title>
        <authorList>
            <person name="Liu Q."/>
            <person name="Xin Y.-H."/>
        </authorList>
    </citation>
    <scope>NUCLEOTIDE SEQUENCE [LARGE SCALE GENOMIC DNA]</scope>
    <source>
        <strain evidence="1 2">KACC 18501</strain>
    </source>
</reference>
<sequence length="175" mass="19351">MSKVLVVFYSHTGTSRKVAQLLCEQHGWTLAEITDELPRRGLPGYLRSVLDSMLRRHPPIRYDGPLPKSFDAVVLVSPIWAWRLASPMRSFVMRRQDHLPDVAVVSVMGGGGAANAVDEVSRILGRAPLLHAAFTQREVESGSHAQRLQSFGEELVRAEGAPRPVHPITLSRQTA</sequence>
<gene>
    <name evidence="1" type="ORF">WKW80_34110</name>
</gene>